<dbReference type="PROSITE" id="PS00107">
    <property type="entry name" value="PROTEIN_KINASE_ATP"/>
    <property type="match status" value="1"/>
</dbReference>
<dbReference type="GO" id="GO:0004674">
    <property type="term" value="F:protein serine/threonine kinase activity"/>
    <property type="evidence" value="ECO:0007669"/>
    <property type="project" value="UniProtKB-KW"/>
</dbReference>
<evidence type="ECO:0000256" key="8">
    <source>
        <dbReference type="ARBA" id="ARBA00047899"/>
    </source>
</evidence>
<dbReference type="EC" id="2.7.11.1" evidence="2"/>
<dbReference type="SMART" id="SM00220">
    <property type="entry name" value="S_TKc"/>
    <property type="match status" value="1"/>
</dbReference>
<feature type="binding site" evidence="10">
    <location>
        <position position="212"/>
    </location>
    <ligand>
        <name>ATP</name>
        <dbReference type="ChEBI" id="CHEBI:30616"/>
    </ligand>
</feature>
<evidence type="ECO:0000256" key="7">
    <source>
        <dbReference type="ARBA" id="ARBA00022840"/>
    </source>
</evidence>
<keyword evidence="13" id="KW-1185">Reference proteome</keyword>
<dbReference type="GO" id="GO:0007165">
    <property type="term" value="P:signal transduction"/>
    <property type="evidence" value="ECO:0007669"/>
    <property type="project" value="InterPro"/>
</dbReference>
<dbReference type="FunFam" id="1.10.533.10:FF:000094">
    <property type="entry name" value="Interleukin-1 receptor-associated kinase"/>
    <property type="match status" value="1"/>
</dbReference>
<dbReference type="PROSITE" id="PS00108">
    <property type="entry name" value="PROTEIN_KINASE_ST"/>
    <property type="match status" value="1"/>
</dbReference>
<dbReference type="CDD" id="cd08307">
    <property type="entry name" value="Death_Pelle"/>
    <property type="match status" value="1"/>
</dbReference>
<feature type="compositionally biased region" description="Low complexity" evidence="11">
    <location>
        <begin position="588"/>
        <end position="610"/>
    </location>
</feature>
<evidence type="ECO:0000256" key="10">
    <source>
        <dbReference type="PROSITE-ProRule" id="PRU10141"/>
    </source>
</evidence>
<dbReference type="InterPro" id="IPR008271">
    <property type="entry name" value="Ser/Thr_kinase_AS"/>
</dbReference>
<keyword evidence="7 10" id="KW-0067">ATP-binding</keyword>
<dbReference type="Proteomes" id="UP000079169">
    <property type="component" value="Unplaced"/>
</dbReference>
<dbReference type="GO" id="GO:0045087">
    <property type="term" value="P:innate immune response"/>
    <property type="evidence" value="ECO:0007669"/>
    <property type="project" value="UniProtKB-ARBA"/>
</dbReference>
<reference evidence="14" key="1">
    <citation type="submission" date="2025-08" db="UniProtKB">
        <authorList>
            <consortium name="RefSeq"/>
        </authorList>
    </citation>
    <scope>IDENTIFICATION</scope>
</reference>
<dbReference type="SUPFAM" id="SSF56112">
    <property type="entry name" value="Protein kinase-like (PK-like)"/>
    <property type="match status" value="1"/>
</dbReference>
<feature type="compositionally biased region" description="Polar residues" evidence="11">
    <location>
        <begin position="661"/>
        <end position="687"/>
    </location>
</feature>
<dbReference type="InterPro" id="IPR051824">
    <property type="entry name" value="LRR_Rcpt-Like_S/T_Kinase"/>
</dbReference>
<evidence type="ECO:0000256" key="3">
    <source>
        <dbReference type="ARBA" id="ARBA00022527"/>
    </source>
</evidence>
<accession>A0A3Q0IW78</accession>
<dbReference type="InterPro" id="IPR000488">
    <property type="entry name" value="Death_dom"/>
</dbReference>
<evidence type="ECO:0000256" key="11">
    <source>
        <dbReference type="SAM" id="MobiDB-lite"/>
    </source>
</evidence>
<dbReference type="InterPro" id="IPR011029">
    <property type="entry name" value="DEATH-like_dom_sf"/>
</dbReference>
<organism evidence="13 14">
    <name type="scientific">Diaphorina citri</name>
    <name type="common">Asian citrus psyllid</name>
    <dbReference type="NCBI Taxonomy" id="121845"/>
    <lineage>
        <taxon>Eukaryota</taxon>
        <taxon>Metazoa</taxon>
        <taxon>Ecdysozoa</taxon>
        <taxon>Arthropoda</taxon>
        <taxon>Hexapoda</taxon>
        <taxon>Insecta</taxon>
        <taxon>Pterygota</taxon>
        <taxon>Neoptera</taxon>
        <taxon>Paraneoptera</taxon>
        <taxon>Hemiptera</taxon>
        <taxon>Sternorrhyncha</taxon>
        <taxon>Psylloidea</taxon>
        <taxon>Psyllidae</taxon>
        <taxon>Diaphorininae</taxon>
        <taxon>Diaphorina</taxon>
    </lineage>
</organism>
<dbReference type="Gene3D" id="1.10.533.10">
    <property type="entry name" value="Death Domain, Fas"/>
    <property type="match status" value="1"/>
</dbReference>
<feature type="region of interest" description="Disordered" evidence="11">
    <location>
        <begin position="139"/>
        <end position="159"/>
    </location>
</feature>
<dbReference type="PaxDb" id="121845-A0A3Q0IW78"/>
<keyword evidence="4" id="KW-0808">Transferase</keyword>
<dbReference type="InterPro" id="IPR011009">
    <property type="entry name" value="Kinase-like_dom_sf"/>
</dbReference>
<dbReference type="InterPro" id="IPR037924">
    <property type="entry name" value="Pelle_death"/>
</dbReference>
<comment type="similarity">
    <text evidence="1">Belongs to the protein kinase superfamily. TKL Ser/Thr protein kinase family. Pelle subfamily.</text>
</comment>
<keyword evidence="5 10" id="KW-0547">Nucleotide-binding</keyword>
<dbReference type="PANTHER" id="PTHR48006:SF102">
    <property type="entry name" value="LEUCINE-RICH REPEAT-CONTAINING PROTEIN DDB_G0281931-RELATED"/>
    <property type="match status" value="1"/>
</dbReference>
<dbReference type="Pfam" id="PF00069">
    <property type="entry name" value="Pkinase"/>
    <property type="match status" value="1"/>
</dbReference>
<gene>
    <name evidence="14" type="primary">LOC103510767</name>
</gene>
<dbReference type="STRING" id="121845.A0A3Q0IW78"/>
<dbReference type="PANTHER" id="PTHR48006">
    <property type="entry name" value="LEUCINE-RICH REPEAT-CONTAINING PROTEIN DDB_G0281931-RELATED"/>
    <property type="match status" value="1"/>
</dbReference>
<evidence type="ECO:0000256" key="2">
    <source>
        <dbReference type="ARBA" id="ARBA00012513"/>
    </source>
</evidence>
<name>A0A3Q0IW78_DIACI</name>
<dbReference type="GeneID" id="103510767"/>
<comment type="catalytic activity">
    <reaction evidence="9">
        <text>L-seryl-[protein] + ATP = O-phospho-L-seryl-[protein] + ADP + H(+)</text>
        <dbReference type="Rhea" id="RHEA:17989"/>
        <dbReference type="Rhea" id="RHEA-COMP:9863"/>
        <dbReference type="Rhea" id="RHEA-COMP:11604"/>
        <dbReference type="ChEBI" id="CHEBI:15378"/>
        <dbReference type="ChEBI" id="CHEBI:29999"/>
        <dbReference type="ChEBI" id="CHEBI:30616"/>
        <dbReference type="ChEBI" id="CHEBI:83421"/>
        <dbReference type="ChEBI" id="CHEBI:456216"/>
        <dbReference type="EC" id="2.7.11.1"/>
    </reaction>
</comment>
<evidence type="ECO:0000256" key="6">
    <source>
        <dbReference type="ARBA" id="ARBA00022777"/>
    </source>
</evidence>
<dbReference type="SUPFAM" id="SSF47986">
    <property type="entry name" value="DEATH domain"/>
    <property type="match status" value="1"/>
</dbReference>
<dbReference type="Gene3D" id="3.30.200.20">
    <property type="entry name" value="Phosphorylase Kinase, domain 1"/>
    <property type="match status" value="1"/>
</dbReference>
<dbReference type="FunFam" id="1.10.510.10:FF:000754">
    <property type="entry name" value="Interleukin-1 receptor-associated kinase"/>
    <property type="match status" value="1"/>
</dbReference>
<dbReference type="CDD" id="cd14066">
    <property type="entry name" value="STKc_IRAK"/>
    <property type="match status" value="1"/>
</dbReference>
<dbReference type="Gene3D" id="1.10.510.10">
    <property type="entry name" value="Transferase(Phosphotransferase) domain 1"/>
    <property type="match status" value="1"/>
</dbReference>
<comment type="catalytic activity">
    <reaction evidence="8">
        <text>L-threonyl-[protein] + ATP = O-phospho-L-threonyl-[protein] + ADP + H(+)</text>
        <dbReference type="Rhea" id="RHEA:46608"/>
        <dbReference type="Rhea" id="RHEA-COMP:11060"/>
        <dbReference type="Rhea" id="RHEA-COMP:11605"/>
        <dbReference type="ChEBI" id="CHEBI:15378"/>
        <dbReference type="ChEBI" id="CHEBI:30013"/>
        <dbReference type="ChEBI" id="CHEBI:30616"/>
        <dbReference type="ChEBI" id="CHEBI:61977"/>
        <dbReference type="ChEBI" id="CHEBI:456216"/>
        <dbReference type="EC" id="2.7.11.1"/>
    </reaction>
</comment>
<feature type="compositionally biased region" description="Low complexity" evidence="11">
    <location>
        <begin position="617"/>
        <end position="651"/>
    </location>
</feature>
<evidence type="ECO:0000259" key="12">
    <source>
        <dbReference type="PROSITE" id="PS50011"/>
    </source>
</evidence>
<protein>
    <recommendedName>
        <fullName evidence="2">non-specific serine/threonine protein kinase</fullName>
        <ecNumber evidence="2">2.7.11.1</ecNumber>
    </recommendedName>
</protein>
<keyword evidence="3" id="KW-0723">Serine/threonine-protein kinase</keyword>
<dbReference type="InterPro" id="IPR000719">
    <property type="entry name" value="Prot_kinase_dom"/>
</dbReference>
<dbReference type="Pfam" id="PF00531">
    <property type="entry name" value="Death"/>
    <property type="match status" value="1"/>
</dbReference>
<dbReference type="KEGG" id="dci:103510767"/>
<evidence type="ECO:0000256" key="4">
    <source>
        <dbReference type="ARBA" id="ARBA00022679"/>
    </source>
</evidence>
<dbReference type="RefSeq" id="XP_026680531.1">
    <property type="nucleotide sequence ID" value="XM_026824730.1"/>
</dbReference>
<evidence type="ECO:0000313" key="14">
    <source>
        <dbReference type="RefSeq" id="XP_026680531.1"/>
    </source>
</evidence>
<evidence type="ECO:0000256" key="5">
    <source>
        <dbReference type="ARBA" id="ARBA00022741"/>
    </source>
</evidence>
<evidence type="ECO:0000313" key="13">
    <source>
        <dbReference type="Proteomes" id="UP000079169"/>
    </source>
</evidence>
<dbReference type="PROSITE" id="PS50011">
    <property type="entry name" value="PROTEIN_KINASE_DOM"/>
    <property type="match status" value="1"/>
</dbReference>
<dbReference type="GO" id="GO:0005524">
    <property type="term" value="F:ATP binding"/>
    <property type="evidence" value="ECO:0007669"/>
    <property type="project" value="UniProtKB-UniRule"/>
</dbReference>
<evidence type="ECO:0000256" key="1">
    <source>
        <dbReference type="ARBA" id="ARBA00008718"/>
    </source>
</evidence>
<feature type="region of interest" description="Disordered" evidence="11">
    <location>
        <begin position="583"/>
        <end position="691"/>
    </location>
</feature>
<dbReference type="AlphaFoldDB" id="A0A3Q0IW78"/>
<sequence>MPPTVIKFIYNLPYQPRAELCSILDFNNDWRTLGGSYMNFTSRQLFQMEQAILRRESPTEELLSKWGAQNHTVLELFKHLYAMRHYQAMLILKPYVESKYHTCIPEGCSDNRTILQEQSSVFSAQNHNVKSARVNFENEAGVRQENNPGNEPTRKVSDPLTPMNVLGGTPHIPYQELTLATNNWDKLNILGKGGFGTVYKGVWEKTTIAVKKLEVHRNDRAVETLNQCQREQSLRELKYLNSCRHDNILPLYGICFETGKYCLVYRYMPNGSLEDRLLMKKNTPSLLWTQRLHIAKGTSLGLQFLHSREPPLIHGDIKSANILLNHHMDPVIGDFGLTQEGPIEKATHITLKRVNGTRPYLPHEFLVGKRLSTKVDVYGFGIVLFELATGMRAYDDTRRSERHLKSLVEKYSEENMYDLVDKNAQPIELNIAYAFFRIGKQSTKQNPKERPEMTQVYNMLSGSGGESPNATGPTLPVSMPTSSGVNTPIRTLSPNNIPRYKFGKTLESGVPYLPPPLQMINSPHLLQRTGSLVNDNFTRFPVAQHLTPNYAHVRLQETGSQNNELQKLGPDMVPTQYVRSNQPHEVLSPSRVPSSSQQQPPQQQQQPQQQLPVVITSESDSSHSQDVSHAQCNSSCDHSTSSTDESSSLEIIDSKSELSSVVQNNKSQLSPEAQDTPAESSSTTQNDKSLEIIPVDCMPVLQLLSLKK</sequence>
<dbReference type="InterPro" id="IPR017441">
    <property type="entry name" value="Protein_kinase_ATP_BS"/>
</dbReference>
<evidence type="ECO:0000256" key="9">
    <source>
        <dbReference type="ARBA" id="ARBA00048679"/>
    </source>
</evidence>
<proteinExistence type="inferred from homology"/>
<feature type="domain" description="Protein kinase" evidence="12">
    <location>
        <begin position="184"/>
        <end position="460"/>
    </location>
</feature>
<keyword evidence="6" id="KW-0418">Kinase</keyword>